<comment type="caution">
    <text evidence="1">The sequence shown here is derived from an EMBL/GenBank/DDBJ whole genome shotgun (WGS) entry which is preliminary data.</text>
</comment>
<keyword evidence="2" id="KW-1185">Reference proteome</keyword>
<evidence type="ECO:0000313" key="1">
    <source>
        <dbReference type="EMBL" id="MFC5753757.1"/>
    </source>
</evidence>
<gene>
    <name evidence="1" type="ORF">ACFPZN_49755</name>
</gene>
<dbReference type="Pfam" id="PF14106">
    <property type="entry name" value="DUF4279"/>
    <property type="match status" value="1"/>
</dbReference>
<protein>
    <submittedName>
        <fullName evidence="1">DUF4279 domain-containing protein</fullName>
    </submittedName>
</protein>
<dbReference type="EMBL" id="JBHSON010000121">
    <property type="protein sequence ID" value="MFC5753757.1"/>
    <property type="molecule type" value="Genomic_DNA"/>
</dbReference>
<dbReference type="RefSeq" id="WP_378291119.1">
    <property type="nucleotide sequence ID" value="NZ_JBHSON010000121.1"/>
</dbReference>
<evidence type="ECO:0000313" key="2">
    <source>
        <dbReference type="Proteomes" id="UP001596074"/>
    </source>
</evidence>
<proteinExistence type="predicted"/>
<reference evidence="2" key="1">
    <citation type="journal article" date="2019" name="Int. J. Syst. Evol. Microbiol.">
        <title>The Global Catalogue of Microorganisms (GCM) 10K type strain sequencing project: providing services to taxonomists for standard genome sequencing and annotation.</title>
        <authorList>
            <consortium name="The Broad Institute Genomics Platform"/>
            <consortium name="The Broad Institute Genome Sequencing Center for Infectious Disease"/>
            <person name="Wu L."/>
            <person name="Ma J."/>
        </authorList>
    </citation>
    <scope>NUCLEOTIDE SEQUENCE [LARGE SCALE GENOMIC DNA]</scope>
    <source>
        <strain evidence="2">KCTC 42087</strain>
    </source>
</reference>
<organism evidence="1 2">
    <name type="scientific">Actinomadura rugatobispora</name>
    <dbReference type="NCBI Taxonomy" id="1994"/>
    <lineage>
        <taxon>Bacteria</taxon>
        <taxon>Bacillati</taxon>
        <taxon>Actinomycetota</taxon>
        <taxon>Actinomycetes</taxon>
        <taxon>Streptosporangiales</taxon>
        <taxon>Thermomonosporaceae</taxon>
        <taxon>Actinomadura</taxon>
    </lineage>
</organism>
<name>A0ABW1AGV8_9ACTN</name>
<dbReference type="Proteomes" id="UP001596074">
    <property type="component" value="Unassembled WGS sequence"/>
</dbReference>
<dbReference type="InterPro" id="IPR025459">
    <property type="entry name" value="DUF4279"/>
</dbReference>
<sequence length="156" mass="17520">MRISQYAYFALRSPVVPAAEMAARLGLEPDEVTVRGSRTVDPPRPAVHTWKIVCRERGLRVDEQIDRIIERLGPYRDRVVALSRELGVHGPEHGGAVLEVVRYFDDEDGEEEELSPPGAALQKLAGQHQLLGWGLDRRVLEFLLMTGAYLDVDEYG</sequence>
<accession>A0ABW1AGV8</accession>